<feature type="non-terminal residue" evidence="1">
    <location>
        <position position="1"/>
    </location>
</feature>
<comment type="caution">
    <text evidence="1">The sequence shown here is derived from an EMBL/GenBank/DDBJ whole genome shotgun (WGS) entry which is preliminary data.</text>
</comment>
<evidence type="ECO:0000313" key="1">
    <source>
        <dbReference type="EMBL" id="GFY46612.1"/>
    </source>
</evidence>
<keyword evidence="2" id="KW-1185">Reference proteome</keyword>
<name>A0A8X6X414_9ARAC</name>
<reference evidence="1" key="1">
    <citation type="submission" date="2020-08" db="EMBL/GenBank/DDBJ databases">
        <title>Multicomponent nature underlies the extraordinary mechanical properties of spider dragline silk.</title>
        <authorList>
            <person name="Kono N."/>
            <person name="Nakamura H."/>
            <person name="Mori M."/>
            <person name="Yoshida Y."/>
            <person name="Ohtoshi R."/>
            <person name="Malay A.D."/>
            <person name="Moran D.A.P."/>
            <person name="Tomita M."/>
            <person name="Numata K."/>
            <person name="Arakawa K."/>
        </authorList>
    </citation>
    <scope>NUCLEOTIDE SEQUENCE</scope>
</reference>
<accession>A0A8X6X414</accession>
<organism evidence="1 2">
    <name type="scientific">Trichonephila inaurata madagascariensis</name>
    <dbReference type="NCBI Taxonomy" id="2747483"/>
    <lineage>
        <taxon>Eukaryota</taxon>
        <taxon>Metazoa</taxon>
        <taxon>Ecdysozoa</taxon>
        <taxon>Arthropoda</taxon>
        <taxon>Chelicerata</taxon>
        <taxon>Arachnida</taxon>
        <taxon>Araneae</taxon>
        <taxon>Araneomorphae</taxon>
        <taxon>Entelegynae</taxon>
        <taxon>Araneoidea</taxon>
        <taxon>Nephilidae</taxon>
        <taxon>Trichonephila</taxon>
        <taxon>Trichonephila inaurata</taxon>
    </lineage>
</organism>
<dbReference type="Proteomes" id="UP000886998">
    <property type="component" value="Unassembled WGS sequence"/>
</dbReference>
<gene>
    <name evidence="1" type="ORF">TNIN_171651</name>
</gene>
<proteinExistence type="predicted"/>
<sequence>DHLLYVVVRVSLIQSSSSLLALTRPNDSDICVPLLRYLDKTFHRVHRLQLHSSYGKYQDGNDF</sequence>
<protein>
    <submittedName>
        <fullName evidence="1">Uncharacterized protein</fullName>
    </submittedName>
</protein>
<dbReference type="EMBL" id="BMAV01005517">
    <property type="protein sequence ID" value="GFY46612.1"/>
    <property type="molecule type" value="Genomic_DNA"/>
</dbReference>
<dbReference type="AlphaFoldDB" id="A0A8X6X414"/>
<evidence type="ECO:0000313" key="2">
    <source>
        <dbReference type="Proteomes" id="UP000886998"/>
    </source>
</evidence>